<dbReference type="InterPro" id="IPR004590">
    <property type="entry name" value="ssDNA_annealing_RecT"/>
</dbReference>
<dbReference type="Pfam" id="PF03837">
    <property type="entry name" value="RecT"/>
    <property type="match status" value="1"/>
</dbReference>
<feature type="compositionally biased region" description="Polar residues" evidence="1">
    <location>
        <begin position="305"/>
        <end position="315"/>
    </location>
</feature>
<evidence type="ECO:0000313" key="2">
    <source>
        <dbReference type="EMBL" id="RIV79538.1"/>
    </source>
</evidence>
<keyword evidence="3" id="KW-1185">Reference proteome</keyword>
<dbReference type="Proteomes" id="UP000285092">
    <property type="component" value="Unassembled WGS sequence"/>
</dbReference>
<dbReference type="GO" id="GO:0003677">
    <property type="term" value="F:DNA binding"/>
    <property type="evidence" value="ECO:0007669"/>
    <property type="project" value="InterPro"/>
</dbReference>
<evidence type="ECO:0008006" key="4">
    <source>
        <dbReference type="Google" id="ProtNLM"/>
    </source>
</evidence>
<dbReference type="NCBIfam" id="TIGR00616">
    <property type="entry name" value="rect"/>
    <property type="match status" value="1"/>
</dbReference>
<feature type="compositionally biased region" description="Acidic residues" evidence="1">
    <location>
        <begin position="289"/>
        <end position="304"/>
    </location>
</feature>
<protein>
    <recommendedName>
        <fullName evidence="4">Recombinase RecT</fullName>
    </recommendedName>
</protein>
<proteinExistence type="predicted"/>
<evidence type="ECO:0000313" key="3">
    <source>
        <dbReference type="Proteomes" id="UP000285092"/>
    </source>
</evidence>
<gene>
    <name evidence="2" type="ORF">D2V04_06090</name>
</gene>
<dbReference type="EMBL" id="QXFK01000014">
    <property type="protein sequence ID" value="RIV79538.1"/>
    <property type="molecule type" value="Genomic_DNA"/>
</dbReference>
<dbReference type="OrthoDB" id="5124088at2"/>
<accession>A0A418NJN0</accession>
<dbReference type="InterPro" id="IPR018330">
    <property type="entry name" value="RecT_fam"/>
</dbReference>
<sequence>MSAPSTAIAEQREQPPLVVLKSQLEERAESFRMALPSHIKPEDLQRTVLMAAQQNPTILQADRRSLILSCMKAAQDGLLPDGREAALVPFNTREKDGQGKWVTVKQVQYMPMVYGLRKKIMQSDEISVMQVGVVYRAEYESGRFLFELGMEPPIRYRPDLSLSVEETEDDEIVAAFSLVKFKDGSWSAEVMRRAEIDKIRQLSQTGAVGQVVKFGANKGKPIEPKGPWVDHFAEMAKKTVMRRHSKVLPMSGDIFRDVEGEEIDRAARSAVAALDSVEPDAPVALPSGDELDEQDGGEVVDTETGEISTDPNTGMTEVDEETARKLDAGDADEEEPAQEEKADPAAQRLANIRAQIEAANSLAAANIASNEWAKHRVAYDDETIAEVDGMVSAAFKRVRGEGQGK</sequence>
<feature type="region of interest" description="Disordered" evidence="1">
    <location>
        <begin position="277"/>
        <end position="322"/>
    </location>
</feature>
<dbReference type="RefSeq" id="WP_119512370.1">
    <property type="nucleotide sequence ID" value="NZ_QXFK01000014.1"/>
</dbReference>
<evidence type="ECO:0000256" key="1">
    <source>
        <dbReference type="SAM" id="MobiDB-lite"/>
    </source>
</evidence>
<dbReference type="GO" id="GO:0006259">
    <property type="term" value="P:DNA metabolic process"/>
    <property type="evidence" value="ECO:0007669"/>
    <property type="project" value="InterPro"/>
</dbReference>
<dbReference type="AlphaFoldDB" id="A0A418NJN0"/>
<organism evidence="2 3">
    <name type="scientific">Pelagerythrobacter aerophilus</name>
    <dbReference type="NCBI Taxonomy" id="2306995"/>
    <lineage>
        <taxon>Bacteria</taxon>
        <taxon>Pseudomonadati</taxon>
        <taxon>Pseudomonadota</taxon>
        <taxon>Alphaproteobacteria</taxon>
        <taxon>Sphingomonadales</taxon>
        <taxon>Erythrobacteraceae</taxon>
        <taxon>Pelagerythrobacter</taxon>
    </lineage>
</organism>
<reference evidence="2 3" key="1">
    <citation type="submission" date="2018-08" db="EMBL/GenBank/DDBJ databases">
        <title>Altererythrobacter sp.Ery1 and Ery12, the genome sequencing of novel strains in genus Alterythrobacter.</title>
        <authorList>
            <person name="Cheng H."/>
            <person name="Wu Y.-H."/>
            <person name="Fang C."/>
            <person name="Xu X.-W."/>
        </authorList>
    </citation>
    <scope>NUCLEOTIDE SEQUENCE [LARGE SCALE GENOMIC DNA]</scope>
    <source>
        <strain evidence="2 3">Ery1</strain>
    </source>
</reference>
<name>A0A418NJN0_9SPHN</name>
<comment type="caution">
    <text evidence="2">The sequence shown here is derived from an EMBL/GenBank/DDBJ whole genome shotgun (WGS) entry which is preliminary data.</text>
</comment>